<feature type="compositionally biased region" description="Low complexity" evidence="1">
    <location>
        <begin position="83"/>
        <end position="96"/>
    </location>
</feature>
<dbReference type="InterPro" id="IPR007131">
    <property type="entry name" value="SHD1"/>
</dbReference>
<dbReference type="Gene3D" id="2.30.30.700">
    <property type="entry name" value="SLA1 homology domain 1"/>
    <property type="match status" value="1"/>
</dbReference>
<dbReference type="Pfam" id="PF03983">
    <property type="entry name" value="SHD1"/>
    <property type="match status" value="1"/>
</dbReference>
<evidence type="ECO:0000313" key="3">
    <source>
        <dbReference type="EMBL" id="KAL0097810.1"/>
    </source>
</evidence>
<gene>
    <name evidence="3" type="ORF">J3Q64DRAFT_1858703</name>
</gene>
<reference evidence="3 4" key="1">
    <citation type="submission" date="2024-04" db="EMBL/GenBank/DDBJ databases">
        <title>Symmetric and asymmetric DNA N6-adenine methylation regulates different biological responses in Mucorales.</title>
        <authorList>
            <consortium name="Lawrence Berkeley National Laboratory"/>
            <person name="Lax C."/>
            <person name="Mondo S.J."/>
            <person name="Osorio-Concepcion M."/>
            <person name="Muszewska A."/>
            <person name="Corrochano-Luque M."/>
            <person name="Gutierrez G."/>
            <person name="Riley R."/>
            <person name="Lipzen A."/>
            <person name="Guo J."/>
            <person name="Hundley H."/>
            <person name="Amirebrahimi M."/>
            <person name="Ng V."/>
            <person name="Lorenzo-Gutierrez D."/>
            <person name="Binder U."/>
            <person name="Yang J."/>
            <person name="Song Y."/>
            <person name="Canovas D."/>
            <person name="Navarro E."/>
            <person name="Freitag M."/>
            <person name="Gabaldon T."/>
            <person name="Grigoriev I.V."/>
            <person name="Corrochano L.M."/>
            <person name="Nicolas F.E."/>
            <person name="Garre V."/>
        </authorList>
    </citation>
    <scope>NUCLEOTIDE SEQUENCE [LARGE SCALE GENOMIC DNA]</scope>
    <source>
        <strain evidence="3 4">L51</strain>
    </source>
</reference>
<dbReference type="InterPro" id="IPR036047">
    <property type="entry name" value="F-box-like_dom_sf"/>
</dbReference>
<dbReference type="InterPro" id="IPR001810">
    <property type="entry name" value="F-box_dom"/>
</dbReference>
<dbReference type="InterPro" id="IPR032675">
    <property type="entry name" value="LRR_dom_sf"/>
</dbReference>
<organism evidence="3 4">
    <name type="scientific">Phycomyces blakesleeanus</name>
    <dbReference type="NCBI Taxonomy" id="4837"/>
    <lineage>
        <taxon>Eukaryota</taxon>
        <taxon>Fungi</taxon>
        <taxon>Fungi incertae sedis</taxon>
        <taxon>Mucoromycota</taxon>
        <taxon>Mucoromycotina</taxon>
        <taxon>Mucoromycetes</taxon>
        <taxon>Mucorales</taxon>
        <taxon>Phycomycetaceae</taxon>
        <taxon>Phycomyces</taxon>
    </lineage>
</organism>
<dbReference type="EMBL" id="JBCLYO010000001">
    <property type="protein sequence ID" value="KAL0097810.1"/>
    <property type="molecule type" value="Genomic_DNA"/>
</dbReference>
<feature type="region of interest" description="Disordered" evidence="1">
    <location>
        <begin position="83"/>
        <end position="109"/>
    </location>
</feature>
<dbReference type="Gene3D" id="3.80.10.10">
    <property type="entry name" value="Ribonuclease Inhibitor"/>
    <property type="match status" value="1"/>
</dbReference>
<feature type="domain" description="F-box" evidence="2">
    <location>
        <begin position="171"/>
        <end position="217"/>
    </location>
</feature>
<sequence>MIDYNHEVRLWEGNDGKFQVMASYAGLFKNTKVKLQKVNGSMIAIPLDFLCHDDISYISATLALPSAQNPHLPIFKPDEFYSSQSSDQLSSSSSSSKVPENKSQDSSSRFHEKAVSVAVTTKCLDNNSLNAEYYMSQHVQEKYSSRPYIRTKPLISSLIGRKSLPVVYSRPFSLSNLPDRVLVMIGFSLDVRSRIRLASTCQKLFKVLFYPEVWSSLWFLYEDLYTVNDSRIIAIAETLVKHKVQNLIESVNLDGSVITALTVINLLKYFPCLEYLSIRTCWQVFSLDLATRLDQLANDSLYGISLSHLRLGKVLLRGPVKDIRNASIDSKSYGQDVGFITHALSRLAGHLIDSDCHLCQFCNLGAAISTFDCAACGRIPLTKCYVCAPQCNRCSIRVCGTAACRQVLAKLQTFRCARCENPLSLCNTRRECIEAQKSCSKCDGVYHTQCRMNNDIYVSNKCSKCGVVCCPRCELVGCSGGCLGQWCHTCANKEDIKHCKCFIVQKSVGNSVLKRNVCRRCRRSCKNCGGGSFCVRCLGLHVAKCKS</sequence>
<proteinExistence type="predicted"/>
<dbReference type="SUPFAM" id="SSF81383">
    <property type="entry name" value="F-box domain"/>
    <property type="match status" value="1"/>
</dbReference>
<evidence type="ECO:0000256" key="1">
    <source>
        <dbReference type="SAM" id="MobiDB-lite"/>
    </source>
</evidence>
<name>A0ABR3BJS9_PHYBL</name>
<dbReference type="Proteomes" id="UP001448207">
    <property type="component" value="Unassembled WGS sequence"/>
</dbReference>
<evidence type="ECO:0000259" key="2">
    <source>
        <dbReference type="PROSITE" id="PS50181"/>
    </source>
</evidence>
<keyword evidence="4" id="KW-1185">Reference proteome</keyword>
<protein>
    <recommendedName>
        <fullName evidence="2">F-box domain-containing protein</fullName>
    </recommendedName>
</protein>
<dbReference type="PROSITE" id="PS50181">
    <property type="entry name" value="FBOX"/>
    <property type="match status" value="1"/>
</dbReference>
<comment type="caution">
    <text evidence="3">The sequence shown here is derived from an EMBL/GenBank/DDBJ whole genome shotgun (WGS) entry which is preliminary data.</text>
</comment>
<accession>A0ABR3BJS9</accession>
<feature type="compositionally biased region" description="Basic and acidic residues" evidence="1">
    <location>
        <begin position="99"/>
        <end position="109"/>
    </location>
</feature>
<evidence type="ECO:0000313" key="4">
    <source>
        <dbReference type="Proteomes" id="UP001448207"/>
    </source>
</evidence>